<evidence type="ECO:0000313" key="7">
    <source>
        <dbReference type="Proteomes" id="UP000184275"/>
    </source>
</evidence>
<evidence type="ECO:0000259" key="5">
    <source>
        <dbReference type="PROSITE" id="PS50902"/>
    </source>
</evidence>
<name>A0A1M6WWM9_9BACT</name>
<dbReference type="SUPFAM" id="SSF56281">
    <property type="entry name" value="Metallo-hydrolase/oxidoreductase"/>
    <property type="match status" value="1"/>
</dbReference>
<dbReference type="Pfam" id="PF19583">
    <property type="entry name" value="ODP"/>
    <property type="match status" value="1"/>
</dbReference>
<dbReference type="GO" id="GO:0046872">
    <property type="term" value="F:metal ion binding"/>
    <property type="evidence" value="ECO:0007669"/>
    <property type="project" value="InterPro"/>
</dbReference>
<dbReference type="InterPro" id="IPR016440">
    <property type="entry name" value="Rubredoxin-O_OxRdtase"/>
</dbReference>
<keyword evidence="7" id="KW-1185">Reference proteome</keyword>
<evidence type="ECO:0000256" key="4">
    <source>
        <dbReference type="ARBA" id="ARBA00022982"/>
    </source>
</evidence>
<proteinExistence type="inferred from homology"/>
<feature type="domain" description="Flavodoxin-like" evidence="5">
    <location>
        <begin position="248"/>
        <end position="388"/>
    </location>
</feature>
<evidence type="ECO:0000313" key="6">
    <source>
        <dbReference type="EMBL" id="SHK98123.1"/>
    </source>
</evidence>
<dbReference type="InterPro" id="IPR036866">
    <property type="entry name" value="RibonucZ/Hydroxyglut_hydro"/>
</dbReference>
<dbReference type="PANTHER" id="PTHR32145:SF20">
    <property type="entry name" value="FLAVOPROTEIN"/>
    <property type="match status" value="1"/>
</dbReference>
<dbReference type="GO" id="GO:0010181">
    <property type="term" value="F:FMN binding"/>
    <property type="evidence" value="ECO:0007669"/>
    <property type="project" value="InterPro"/>
</dbReference>
<dbReference type="InterPro" id="IPR008254">
    <property type="entry name" value="Flavodoxin/NO_synth"/>
</dbReference>
<organism evidence="6 7">
    <name type="scientific">Fibrobacter intestinalis</name>
    <dbReference type="NCBI Taxonomy" id="28122"/>
    <lineage>
        <taxon>Bacteria</taxon>
        <taxon>Pseudomonadati</taxon>
        <taxon>Fibrobacterota</taxon>
        <taxon>Fibrobacteria</taxon>
        <taxon>Fibrobacterales</taxon>
        <taxon>Fibrobacteraceae</taxon>
        <taxon>Fibrobacter</taxon>
    </lineage>
</organism>
<accession>A0A1M6WWM9</accession>
<dbReference type="GO" id="GO:0009055">
    <property type="term" value="F:electron transfer activity"/>
    <property type="evidence" value="ECO:0007669"/>
    <property type="project" value="InterPro"/>
</dbReference>
<evidence type="ECO:0000256" key="3">
    <source>
        <dbReference type="ARBA" id="ARBA00022448"/>
    </source>
</evidence>
<comment type="cofactor">
    <cofactor evidence="1">
        <name>Fe cation</name>
        <dbReference type="ChEBI" id="CHEBI:24875"/>
    </cofactor>
</comment>
<evidence type="ECO:0000256" key="1">
    <source>
        <dbReference type="ARBA" id="ARBA00001962"/>
    </source>
</evidence>
<dbReference type="PANTHER" id="PTHR32145">
    <property type="entry name" value="DIFLAVIN FLAVOPROTEIN A 2-RELATED"/>
    <property type="match status" value="1"/>
</dbReference>
<dbReference type="AlphaFoldDB" id="A0A1M6WWM9"/>
<dbReference type="Proteomes" id="UP000184275">
    <property type="component" value="Unassembled WGS sequence"/>
</dbReference>
<dbReference type="InterPro" id="IPR051285">
    <property type="entry name" value="NADH_oxidoreductase_modular"/>
</dbReference>
<dbReference type="PIRSF" id="PIRSF005243">
    <property type="entry name" value="ROO"/>
    <property type="match status" value="1"/>
</dbReference>
<dbReference type="GO" id="GO:0016491">
    <property type="term" value="F:oxidoreductase activity"/>
    <property type="evidence" value="ECO:0007669"/>
    <property type="project" value="InterPro"/>
</dbReference>
<dbReference type="InterPro" id="IPR001279">
    <property type="entry name" value="Metallo-B-lactamas"/>
</dbReference>
<sequence length="389" mass="43673">MKISKSIHYVGVNDHQIDLFEGLFNVPNGMSYNSYVIFDEKIAVMDSVGENFGEEWLDNIESAVGNRTPDYLIVQHMEMDHSANIQKFISKYPNAKIVASKMAFGMLNSLFGDSLGKISEKQIVVSDGESLELGEHILHFVSAPNVHWPEVIFTYESSEKILFSADAFGKFGALDYEDPEGWACEARRYYFGIVGKFGTSVQAVLKKLEGLQIEKICSLHGPVLDSDIESYLQKYQIWSSYAVESEGVFIAYTSVYGNTKKAVEKLAEILKEKGCAKVVVADLAREDIYECVEDAFRYGKLVLATTTYNAGVFPTMREFIEHLVARNYQKRKIAFVENGTWAPTANKAMERLFENSQEITFVKSKVSIKVAMIAANVEQMHALADELLA</sequence>
<dbReference type="Gene3D" id="3.40.50.360">
    <property type="match status" value="1"/>
</dbReference>
<dbReference type="InterPro" id="IPR029039">
    <property type="entry name" value="Flavoprotein-like_sf"/>
</dbReference>
<reference evidence="7" key="1">
    <citation type="submission" date="2016-11" db="EMBL/GenBank/DDBJ databases">
        <authorList>
            <person name="Varghese N."/>
            <person name="Submissions S."/>
        </authorList>
    </citation>
    <scope>NUCLEOTIDE SEQUENCE [LARGE SCALE GENOMIC DNA]</scope>
    <source>
        <strain evidence="7">UWOS</strain>
    </source>
</reference>
<dbReference type="InterPro" id="IPR026816">
    <property type="entry name" value="Flavodoxin_dom"/>
</dbReference>
<dbReference type="CDD" id="cd07709">
    <property type="entry name" value="flavodiiron_proteins_MBL-fold"/>
    <property type="match status" value="1"/>
</dbReference>
<dbReference type="PROSITE" id="PS50902">
    <property type="entry name" value="FLAVODOXIN_LIKE"/>
    <property type="match status" value="1"/>
</dbReference>
<comment type="similarity">
    <text evidence="2">In the N-terminal section; belongs to the zinc metallo-hydrolase group 3 family.</text>
</comment>
<protein>
    <submittedName>
        <fullName evidence="6">Flavorubredoxin</fullName>
    </submittedName>
</protein>
<gene>
    <name evidence="6" type="ORF">SAMN05720469_12734</name>
</gene>
<keyword evidence="3" id="KW-0813">Transport</keyword>
<keyword evidence="4" id="KW-0249">Electron transport</keyword>
<dbReference type="SMART" id="SM00849">
    <property type="entry name" value="Lactamase_B"/>
    <property type="match status" value="1"/>
</dbReference>
<dbReference type="Gene3D" id="3.60.15.10">
    <property type="entry name" value="Ribonuclease Z/Hydroxyacylglutathione hydrolase-like"/>
    <property type="match status" value="1"/>
</dbReference>
<evidence type="ECO:0000256" key="2">
    <source>
        <dbReference type="ARBA" id="ARBA00007121"/>
    </source>
</evidence>
<dbReference type="EMBL" id="FRAW01000027">
    <property type="protein sequence ID" value="SHK98123.1"/>
    <property type="molecule type" value="Genomic_DNA"/>
</dbReference>
<dbReference type="Pfam" id="PF12724">
    <property type="entry name" value="Flavodoxin_5"/>
    <property type="match status" value="1"/>
</dbReference>
<dbReference type="InterPro" id="IPR045761">
    <property type="entry name" value="ODP_dom"/>
</dbReference>
<dbReference type="RefSeq" id="WP_073305419.1">
    <property type="nucleotide sequence ID" value="NZ_FRAW01000027.1"/>
</dbReference>